<reference evidence="2 3" key="1">
    <citation type="submission" date="2019-04" db="EMBL/GenBank/DDBJ databases">
        <title>Draft genome sequences of Streptomyces avermitilis NBRC 14893.</title>
        <authorList>
            <person name="Komaki H."/>
            <person name="Tamura T."/>
            <person name="Hosoyama A."/>
        </authorList>
    </citation>
    <scope>NUCLEOTIDE SEQUENCE [LARGE SCALE GENOMIC DNA]</scope>
    <source>
        <strain evidence="2 3">NBRC 14893</strain>
    </source>
</reference>
<protein>
    <recommendedName>
        <fullName evidence="1">CHAT domain-containing protein</fullName>
    </recommendedName>
</protein>
<evidence type="ECO:0000313" key="3">
    <source>
        <dbReference type="Proteomes" id="UP000302139"/>
    </source>
</evidence>
<evidence type="ECO:0000259" key="1">
    <source>
        <dbReference type="Pfam" id="PF12770"/>
    </source>
</evidence>
<organism evidence="2 3">
    <name type="scientific">Streptomyces avermitilis</name>
    <dbReference type="NCBI Taxonomy" id="33903"/>
    <lineage>
        <taxon>Bacteria</taxon>
        <taxon>Bacillati</taxon>
        <taxon>Actinomycetota</taxon>
        <taxon>Actinomycetes</taxon>
        <taxon>Kitasatosporales</taxon>
        <taxon>Streptomycetaceae</taxon>
        <taxon>Streptomyces</taxon>
    </lineage>
</organism>
<dbReference type="EMBL" id="BJHX01000001">
    <property type="protein sequence ID" value="GDY68667.1"/>
    <property type="molecule type" value="Genomic_DNA"/>
</dbReference>
<accession>A0A4D4MB58</accession>
<evidence type="ECO:0000313" key="2">
    <source>
        <dbReference type="EMBL" id="GDY68667.1"/>
    </source>
</evidence>
<dbReference type="InterPro" id="IPR024983">
    <property type="entry name" value="CHAT_dom"/>
</dbReference>
<sequence length="420" mass="45014">MVAGDRAAYVSSADARVVLVEYSVGEHETYVFVVTPEGTAPQVAKIAVGKAALARLARRLTALGADEAFRDPVLASLVMPAVGATQPGDVIYFVPHGALHRIPLQAVHVDGAPVIERNPVTVAPSASALRYCRAKRKGQRRSALIVADPGGASAPLVFAREQALSIAGQFAPCRLLSGSAATREALTMALREPRDRPDVLHFTAHGMFNPREPLRSGIELADGQLTAADFLGLPLDVDLVTLGACESGVGADTAGDDIIGLSWALFHAGTPTALLSLWRVDELSTSMLLSRFYGELRAGRSKAHALQAAQLWLRGRTAEEASAHAASVRTRLGGDRAVECIVMEHEAWLRLAWNDFSGALALYRGLRADPALSPADRERIEVLELRATLLARKGPAGGQQRYPFADPHYWAPFFLTGDWL</sequence>
<name>A0A4D4MB58_STRAX</name>
<gene>
    <name evidence="2" type="ORF">SAV14893_080600</name>
</gene>
<dbReference type="Pfam" id="PF12770">
    <property type="entry name" value="CHAT"/>
    <property type="match status" value="1"/>
</dbReference>
<proteinExistence type="predicted"/>
<feature type="domain" description="CHAT" evidence="1">
    <location>
        <begin position="72"/>
        <end position="418"/>
    </location>
</feature>
<dbReference type="AlphaFoldDB" id="A0A4D4MB58"/>
<dbReference type="Proteomes" id="UP000302139">
    <property type="component" value="Unassembled WGS sequence"/>
</dbReference>
<comment type="caution">
    <text evidence="2">The sequence shown here is derived from an EMBL/GenBank/DDBJ whole genome shotgun (WGS) entry which is preliminary data.</text>
</comment>